<organism evidence="1 2">
    <name type="scientific">Corynebacterium phage P1201</name>
    <dbReference type="NCBI Taxonomy" id="384848"/>
    <lineage>
        <taxon>Viruses</taxon>
        <taxon>Duplodnaviria</taxon>
        <taxon>Heunggongvirae</taxon>
        <taxon>Uroviricota</taxon>
        <taxon>Caudoviricetes</taxon>
        <taxon>Zierdtviridae</taxon>
        <taxon>Toshachvirinae</taxon>
        <taxon>Chunghsingvirus</taxon>
        <taxon>Chunghsingvirus P1201</taxon>
        <taxon>Corynebacterium virus P1201</taxon>
    </lineage>
</organism>
<protein>
    <submittedName>
        <fullName evidence="1">Gp62</fullName>
    </submittedName>
</protein>
<dbReference type="GeneID" id="5745514"/>
<dbReference type="EMBL" id="DQ499600">
    <property type="protein sequence ID" value="ABF57516.1"/>
    <property type="molecule type" value="Genomic_DNA"/>
</dbReference>
<evidence type="ECO:0000313" key="2">
    <source>
        <dbReference type="Proteomes" id="UP000002414"/>
    </source>
</evidence>
<dbReference type="KEGG" id="vg:5745514"/>
<evidence type="ECO:0000313" key="1">
    <source>
        <dbReference type="EMBL" id="ABF57516.1"/>
    </source>
</evidence>
<dbReference type="Proteomes" id="UP000002414">
    <property type="component" value="Segment"/>
</dbReference>
<keyword evidence="2" id="KW-1185">Reference proteome</keyword>
<proteinExistence type="predicted"/>
<reference evidence="1 2" key="1">
    <citation type="journal article" date="2008" name="Virology">
        <title>Genome sequence of the lytic bacteriophage P1201 from Corynebacterium glutamicum NCHU 87078: Evolutionary relationships to phages from Corynebacterineae.</title>
        <authorList>
            <person name="Chen C.L."/>
            <person name="Pan T.Y."/>
            <person name="Kan S.C."/>
            <person name="Kuan Y.C."/>
            <person name="Hong L.Y."/>
            <person name="Chiu K.R."/>
            <person name="Sheu C.S."/>
            <person name="Yang J.S."/>
            <person name="Hsu W.H."/>
            <person name="Hu H.Y."/>
        </authorList>
    </citation>
    <scope>NUCLEOTIDE SEQUENCE</scope>
</reference>
<dbReference type="RefSeq" id="YP_001468964.1">
    <property type="nucleotide sequence ID" value="NC_009816.1"/>
</dbReference>
<name>A7IYD3_9CAUD</name>
<accession>A7IYD3</accession>
<sequence length="58" mass="6571">MSMNIIIKYNNKSLPNKRICGVKKVKQDHRGAKALVFSDPKLCDVIFLPGSIKDLVRE</sequence>